<gene>
    <name evidence="5" type="ORF">GCM10007924_04990</name>
</gene>
<accession>A0ABQ5U0M7</accession>
<proteinExistence type="predicted"/>
<evidence type="ECO:0000256" key="1">
    <source>
        <dbReference type="ARBA" id="ARBA00022737"/>
    </source>
</evidence>
<dbReference type="PANTHER" id="PTHR44858:SF1">
    <property type="entry name" value="UDP-N-ACETYLGLUCOSAMINE--PEPTIDE N-ACETYLGLUCOSAMINYLTRANSFERASE SPINDLY-RELATED"/>
    <property type="match status" value="1"/>
</dbReference>
<sequence length="253" mass="27859">MTSMKLKAGLTAFALSVLLLPPVLAEAREEGEEYKSCIKLTRTQPELAFESALSWRDQGGGFPARHCAALALIGMKKYHIAAPRLEKLAQDMRESGSPLVVPTLSQAANTWLLAGDYPRANAVATAALEIEPDNTDLLVDRGRILAEAENYQDAFNDFDLALRLDPSRSDALTFRAAAWRQLGDNIRAMEDVELALSLQPDLVDALVERGILHRLAGNDDQARQDWLKVLEYAPHTPAGDTARSNLEKLDVRK</sequence>
<dbReference type="RefSeq" id="WP_169559291.1">
    <property type="nucleotide sequence ID" value="NZ_BSNF01000001.1"/>
</dbReference>
<dbReference type="InterPro" id="IPR050498">
    <property type="entry name" value="Ycf3"/>
</dbReference>
<feature type="signal peptide" evidence="4">
    <location>
        <begin position="1"/>
        <end position="25"/>
    </location>
</feature>
<organism evidence="5 6">
    <name type="scientific">Sneathiella chinensis</name>
    <dbReference type="NCBI Taxonomy" id="349750"/>
    <lineage>
        <taxon>Bacteria</taxon>
        <taxon>Pseudomonadati</taxon>
        <taxon>Pseudomonadota</taxon>
        <taxon>Alphaproteobacteria</taxon>
        <taxon>Sneathiellales</taxon>
        <taxon>Sneathiellaceae</taxon>
        <taxon>Sneathiella</taxon>
    </lineage>
</organism>
<keyword evidence="6" id="KW-1185">Reference proteome</keyword>
<protein>
    <recommendedName>
        <fullName evidence="7">Tetratricopeptide repeat protein</fullName>
    </recommendedName>
</protein>
<evidence type="ECO:0000313" key="5">
    <source>
        <dbReference type="EMBL" id="GLQ05278.1"/>
    </source>
</evidence>
<evidence type="ECO:0008006" key="7">
    <source>
        <dbReference type="Google" id="ProtNLM"/>
    </source>
</evidence>
<reference evidence="5" key="1">
    <citation type="journal article" date="2014" name="Int. J. Syst. Evol. Microbiol.">
        <title>Complete genome of a new Firmicutes species belonging to the dominant human colonic microbiota ('Ruminococcus bicirculans') reveals two chromosomes and a selective capacity to utilize plant glucans.</title>
        <authorList>
            <consortium name="NISC Comparative Sequencing Program"/>
            <person name="Wegmann U."/>
            <person name="Louis P."/>
            <person name="Goesmann A."/>
            <person name="Henrissat B."/>
            <person name="Duncan S.H."/>
            <person name="Flint H.J."/>
        </authorList>
    </citation>
    <scope>NUCLEOTIDE SEQUENCE</scope>
    <source>
        <strain evidence="5">NBRC 103408</strain>
    </source>
</reference>
<evidence type="ECO:0000313" key="6">
    <source>
        <dbReference type="Proteomes" id="UP001161409"/>
    </source>
</evidence>
<feature type="chain" id="PRO_5045241963" description="Tetratricopeptide repeat protein" evidence="4">
    <location>
        <begin position="26"/>
        <end position="253"/>
    </location>
</feature>
<dbReference type="SUPFAM" id="SSF48452">
    <property type="entry name" value="TPR-like"/>
    <property type="match status" value="1"/>
</dbReference>
<keyword evidence="2 3" id="KW-0802">TPR repeat</keyword>
<dbReference type="EMBL" id="BSNF01000001">
    <property type="protein sequence ID" value="GLQ05278.1"/>
    <property type="molecule type" value="Genomic_DNA"/>
</dbReference>
<dbReference type="SMART" id="SM00028">
    <property type="entry name" value="TPR"/>
    <property type="match status" value="4"/>
</dbReference>
<feature type="repeat" description="TPR" evidence="3">
    <location>
        <begin position="135"/>
        <end position="168"/>
    </location>
</feature>
<reference evidence="5" key="2">
    <citation type="submission" date="2023-01" db="EMBL/GenBank/DDBJ databases">
        <title>Draft genome sequence of Sneathiella chinensis strain NBRC 103408.</title>
        <authorList>
            <person name="Sun Q."/>
            <person name="Mori K."/>
        </authorList>
    </citation>
    <scope>NUCLEOTIDE SEQUENCE</scope>
    <source>
        <strain evidence="5">NBRC 103408</strain>
    </source>
</reference>
<evidence type="ECO:0000256" key="2">
    <source>
        <dbReference type="ARBA" id="ARBA00022803"/>
    </source>
</evidence>
<dbReference type="Gene3D" id="1.25.40.10">
    <property type="entry name" value="Tetratricopeptide repeat domain"/>
    <property type="match status" value="2"/>
</dbReference>
<dbReference type="InterPro" id="IPR019734">
    <property type="entry name" value="TPR_rpt"/>
</dbReference>
<keyword evidence="4" id="KW-0732">Signal</keyword>
<dbReference type="PROSITE" id="PS50005">
    <property type="entry name" value="TPR"/>
    <property type="match status" value="1"/>
</dbReference>
<dbReference type="Proteomes" id="UP001161409">
    <property type="component" value="Unassembled WGS sequence"/>
</dbReference>
<evidence type="ECO:0000256" key="4">
    <source>
        <dbReference type="SAM" id="SignalP"/>
    </source>
</evidence>
<dbReference type="PANTHER" id="PTHR44858">
    <property type="entry name" value="TETRATRICOPEPTIDE REPEAT PROTEIN 6"/>
    <property type="match status" value="1"/>
</dbReference>
<name>A0ABQ5U0M7_9PROT</name>
<keyword evidence="1" id="KW-0677">Repeat</keyword>
<evidence type="ECO:0000256" key="3">
    <source>
        <dbReference type="PROSITE-ProRule" id="PRU00339"/>
    </source>
</evidence>
<comment type="caution">
    <text evidence="5">The sequence shown here is derived from an EMBL/GenBank/DDBJ whole genome shotgun (WGS) entry which is preliminary data.</text>
</comment>
<dbReference type="InterPro" id="IPR011990">
    <property type="entry name" value="TPR-like_helical_dom_sf"/>
</dbReference>
<dbReference type="Pfam" id="PF13371">
    <property type="entry name" value="TPR_9"/>
    <property type="match status" value="1"/>
</dbReference>